<evidence type="ECO:0000313" key="1">
    <source>
        <dbReference type="Proteomes" id="UP000095287"/>
    </source>
</evidence>
<sequence>MSKPMGPEVYLSDRDDHFLAVSYKSIVIRPYRYFLSKLRFYANQWNPTNPRLNSAYAAINCGDVKGPAGKKYKIPIPALIIGRHSEGPFLSFQSLPSSLDPTSGYSLLLVSLLCSVQLSERLEKF</sequence>
<reference evidence="2" key="1">
    <citation type="submission" date="2016-11" db="UniProtKB">
        <authorList>
            <consortium name="WormBaseParasite"/>
        </authorList>
    </citation>
    <scope>IDENTIFICATION</scope>
</reference>
<organism evidence="1 2">
    <name type="scientific">Steinernema glaseri</name>
    <dbReference type="NCBI Taxonomy" id="37863"/>
    <lineage>
        <taxon>Eukaryota</taxon>
        <taxon>Metazoa</taxon>
        <taxon>Ecdysozoa</taxon>
        <taxon>Nematoda</taxon>
        <taxon>Chromadorea</taxon>
        <taxon>Rhabditida</taxon>
        <taxon>Tylenchina</taxon>
        <taxon>Panagrolaimomorpha</taxon>
        <taxon>Strongyloidoidea</taxon>
        <taxon>Steinernematidae</taxon>
        <taxon>Steinernema</taxon>
    </lineage>
</organism>
<evidence type="ECO:0000313" key="2">
    <source>
        <dbReference type="WBParaSite" id="L893_g4200.t1"/>
    </source>
</evidence>
<protein>
    <submittedName>
        <fullName evidence="2">Malectin_like domain-containing protein</fullName>
    </submittedName>
</protein>
<dbReference type="WBParaSite" id="L893_g4200.t1">
    <property type="protein sequence ID" value="L893_g4200.t1"/>
    <property type="gene ID" value="L893_g4200"/>
</dbReference>
<dbReference type="Proteomes" id="UP000095287">
    <property type="component" value="Unplaced"/>
</dbReference>
<dbReference type="AlphaFoldDB" id="A0A1I8AC24"/>
<keyword evidence="1" id="KW-1185">Reference proteome</keyword>
<accession>A0A1I8AC24</accession>
<proteinExistence type="predicted"/>
<name>A0A1I8AC24_9BILA</name>